<feature type="modified residue" description="4-aspartylphosphate" evidence="1">
    <location>
        <position position="204"/>
    </location>
</feature>
<reference evidence="3" key="2">
    <citation type="submission" date="2020-09" db="EMBL/GenBank/DDBJ databases">
        <authorList>
            <person name="Sun Q."/>
            <person name="Zhou Y."/>
        </authorList>
    </citation>
    <scope>NUCLEOTIDE SEQUENCE</scope>
    <source>
        <strain evidence="3">CGMCC 1.12426</strain>
    </source>
</reference>
<protein>
    <recommendedName>
        <fullName evidence="2">Response regulatory domain-containing protein</fullName>
    </recommendedName>
</protein>
<gene>
    <name evidence="3" type="ORF">GCM10011316_16620</name>
</gene>
<dbReference type="GO" id="GO:0000160">
    <property type="term" value="P:phosphorelay signal transduction system"/>
    <property type="evidence" value="ECO:0007669"/>
    <property type="project" value="InterPro"/>
</dbReference>
<evidence type="ECO:0000256" key="1">
    <source>
        <dbReference type="PROSITE-ProRule" id="PRU00169"/>
    </source>
</evidence>
<name>A0A916THI7_9HYPH</name>
<reference evidence="3" key="1">
    <citation type="journal article" date="2014" name="Int. J. Syst. Evol. Microbiol.">
        <title>Complete genome sequence of Corynebacterium casei LMG S-19264T (=DSM 44701T), isolated from a smear-ripened cheese.</title>
        <authorList>
            <consortium name="US DOE Joint Genome Institute (JGI-PGF)"/>
            <person name="Walter F."/>
            <person name="Albersmeier A."/>
            <person name="Kalinowski J."/>
            <person name="Ruckert C."/>
        </authorList>
    </citation>
    <scope>NUCLEOTIDE SEQUENCE</scope>
    <source>
        <strain evidence="3">CGMCC 1.12426</strain>
    </source>
</reference>
<dbReference type="EMBL" id="BMFA01000004">
    <property type="protein sequence ID" value="GGB45264.1"/>
    <property type="molecule type" value="Genomic_DNA"/>
</dbReference>
<dbReference type="SUPFAM" id="SSF52172">
    <property type="entry name" value="CheY-like"/>
    <property type="match status" value="1"/>
</dbReference>
<evidence type="ECO:0000313" key="4">
    <source>
        <dbReference type="Proteomes" id="UP000605148"/>
    </source>
</evidence>
<dbReference type="OrthoDB" id="7799097at2"/>
<dbReference type="Gene3D" id="3.40.50.2300">
    <property type="match status" value="1"/>
</dbReference>
<proteinExistence type="predicted"/>
<keyword evidence="4" id="KW-1185">Reference proteome</keyword>
<dbReference type="PROSITE" id="PS50110">
    <property type="entry name" value="RESPONSE_REGULATORY"/>
    <property type="match status" value="1"/>
</dbReference>
<sequence>MDADPSLMWHGPLWYAGFRPAELSGAIPGLRTDEDLLTHFQAGSHPSGALPSAIAVTPTLLGTTTEQSAFFQWLDALVSGLACEVPLILFIGPEDVVPERPRADAVIHFGMAPQHVFERVCALQRNLLRFEEARVRRLVFGRLAGSAPAPHHSGPSGLLVIGVGHRFLELEATAEDKVDVVGAFDQRLAEDYLKQRAFDAVILDGGLPDALETLRQLRFDARFATLPVLVFSSGQGEAHALVEAGATDVLPQGITAENLKARMRVLIRAGKRRRLADRILAESRKWLMQTASAGGVPESVYQAYLDRTQSGLELRGLRLEEVWLAPAEGLPGTPSGESDTSNVFATLMTIADATSREEDLVCVVAGKGPVAVLKSDRGKARIMARINAILSHTVF</sequence>
<feature type="domain" description="Response regulatory" evidence="2">
    <location>
        <begin position="156"/>
        <end position="267"/>
    </location>
</feature>
<dbReference type="Proteomes" id="UP000605148">
    <property type="component" value="Unassembled WGS sequence"/>
</dbReference>
<comment type="caution">
    <text evidence="3">The sequence shown here is derived from an EMBL/GenBank/DDBJ whole genome shotgun (WGS) entry which is preliminary data.</text>
</comment>
<dbReference type="AlphaFoldDB" id="A0A916THI7"/>
<accession>A0A916THI7</accession>
<evidence type="ECO:0000313" key="3">
    <source>
        <dbReference type="EMBL" id="GGB45264.1"/>
    </source>
</evidence>
<dbReference type="InterPro" id="IPR001789">
    <property type="entry name" value="Sig_transdc_resp-reg_receiver"/>
</dbReference>
<evidence type="ECO:0000259" key="2">
    <source>
        <dbReference type="PROSITE" id="PS50110"/>
    </source>
</evidence>
<dbReference type="RefSeq" id="WP_150495618.1">
    <property type="nucleotide sequence ID" value="NZ_BMFA01000004.1"/>
</dbReference>
<organism evidence="3 4">
    <name type="scientific">Roseibium aquae</name>
    <dbReference type="NCBI Taxonomy" id="1323746"/>
    <lineage>
        <taxon>Bacteria</taxon>
        <taxon>Pseudomonadati</taxon>
        <taxon>Pseudomonadota</taxon>
        <taxon>Alphaproteobacteria</taxon>
        <taxon>Hyphomicrobiales</taxon>
        <taxon>Stappiaceae</taxon>
        <taxon>Roseibium</taxon>
    </lineage>
</organism>
<dbReference type="InterPro" id="IPR011006">
    <property type="entry name" value="CheY-like_superfamily"/>
</dbReference>
<keyword evidence="1" id="KW-0597">Phosphoprotein</keyword>